<proteinExistence type="predicted"/>
<comment type="caution">
    <text evidence="1">The sequence shown here is derived from an EMBL/GenBank/DDBJ whole genome shotgun (WGS) entry which is preliminary data.</text>
</comment>
<evidence type="ECO:0000313" key="1">
    <source>
        <dbReference type="EMBL" id="MCW7552651.1"/>
    </source>
</evidence>
<dbReference type="Proteomes" id="UP001209854">
    <property type="component" value="Unassembled WGS sequence"/>
</dbReference>
<protein>
    <submittedName>
        <fullName evidence="1">Uncharacterized protein</fullName>
    </submittedName>
</protein>
<dbReference type="RefSeq" id="WP_262567598.1">
    <property type="nucleotide sequence ID" value="NZ_JAPFCC010000001.1"/>
</dbReference>
<reference evidence="1 2" key="1">
    <citation type="submission" date="2022-10" db="EMBL/GenBank/DDBJ databases">
        <title>High-quality genome sequences of two octocoral-associated bacteria, Endozoicomonas euniceicola EF212 and Endozoicomonas gorgoniicola PS125.</title>
        <authorList>
            <person name="Chiou Y.-J."/>
            <person name="Chen Y.-H."/>
        </authorList>
    </citation>
    <scope>NUCLEOTIDE SEQUENCE [LARGE SCALE GENOMIC DNA]</scope>
    <source>
        <strain evidence="1 2">PS125</strain>
    </source>
</reference>
<dbReference type="EMBL" id="JAPFCC010000001">
    <property type="protein sequence ID" value="MCW7552651.1"/>
    <property type="molecule type" value="Genomic_DNA"/>
</dbReference>
<accession>A0ABT3MTD4</accession>
<name>A0ABT3MTD4_9GAMM</name>
<gene>
    <name evidence="1" type="ORF">NX722_08325</name>
</gene>
<sequence>MAKYKKPTDLKPLAEGIRAQTNEIDRFNTVINIDALYGMFDFYTYHLGDENTPDSEYRERSISISKAMNESGGLLASNHQKAKKGYPGYKAFMVRKGFDVSAYGLNKTDSSNHNRLMSWVIEHLIVNGMNGVERLVGDDGYAHLATHEERCYRIIGAKRWSDVTEILSVHCQLAPDWKLSTTERSGGSKLPAVFKAGTQTFTNKEAVEKSGMKKKRKDVLLASEPFRLTPDFVVPVYNNRGEQEIIEDTGELSTISDGEFCKCSIKRGNNRVSAYHVDHDTLASTERTRAGVMFDQIEKIHSAYGGAVSLTFKWREFDTVYDWGALGKAKDGEYEQIKEVISSRTLRVINKSDTTKIDKVRKGIAKAIKGSEDKFTVEYGGDVCDGDLVLLIVNSEESYRDKVDPYKEFKAVNHNIPSQAVVIENIDAVKNPETSILCDMAQLVIKAEILDGKFLMERCTIPEGVWFIEPVRIKDDDVISDDEEGDETEDTTDCFEYYRGIVTCDGLKFSKLNDKEVNLLKGIMNDDADLVFGRMKKDGTYTKDRNPVAFYPETGKYMIFAETSRSIIPDHIYINGYKNDLIAGEAQKVGRGFFERYEKNSKARKKPRAAIAKMLADNPDASSFGKQTVFDAISKCRQDNRDEVPNMIYEELGIQWLNISKKKIGKDLVKHKSGFNFSYKEKMYYSGSVGSHNGKNPQESFCTLYEIFTNFKELPAEMHEWFLSFSVRNKQTTAKPYFCKHVREFAHIDRFKPAGIIESVTPVDKAPEVDPLAALAAIH</sequence>
<organism evidence="1 2">
    <name type="scientific">Endozoicomonas gorgoniicola</name>
    <dbReference type="NCBI Taxonomy" id="1234144"/>
    <lineage>
        <taxon>Bacteria</taxon>
        <taxon>Pseudomonadati</taxon>
        <taxon>Pseudomonadota</taxon>
        <taxon>Gammaproteobacteria</taxon>
        <taxon>Oceanospirillales</taxon>
        <taxon>Endozoicomonadaceae</taxon>
        <taxon>Endozoicomonas</taxon>
    </lineage>
</organism>
<evidence type="ECO:0000313" key="2">
    <source>
        <dbReference type="Proteomes" id="UP001209854"/>
    </source>
</evidence>
<keyword evidence="2" id="KW-1185">Reference proteome</keyword>